<feature type="binding site" evidence="5">
    <location>
        <position position="826"/>
    </location>
    <ligand>
        <name>NADP(+)</name>
        <dbReference type="ChEBI" id="CHEBI:58349"/>
    </ligand>
</feature>
<dbReference type="SUPFAM" id="SSF56801">
    <property type="entry name" value="Acetyl-CoA synthetase-like"/>
    <property type="match status" value="1"/>
</dbReference>
<evidence type="ECO:0000256" key="2">
    <source>
        <dbReference type="ARBA" id="ARBA00022553"/>
    </source>
</evidence>
<feature type="binding site" evidence="5">
    <location>
        <position position="961"/>
    </location>
    <ligand>
        <name>NADP(+)</name>
        <dbReference type="ChEBI" id="CHEBI:58349"/>
    </ligand>
</feature>
<evidence type="ECO:0000313" key="9">
    <source>
        <dbReference type="Proteomes" id="UP000271291"/>
    </source>
</evidence>
<dbReference type="EMBL" id="CP034687">
    <property type="protein sequence ID" value="AZS84270.1"/>
    <property type="molecule type" value="Genomic_DNA"/>
</dbReference>
<feature type="binding site" evidence="5">
    <location>
        <begin position="509"/>
        <end position="512"/>
    </location>
    <ligand>
        <name>AMP</name>
        <dbReference type="ChEBI" id="CHEBI:456215"/>
    </ligand>
</feature>
<comment type="function">
    <text evidence="5">Catalyzes the ATP- and NADPH-dependent reduction of carboxylic acids to the corresponding aldehydes.</text>
</comment>
<dbReference type="InterPro" id="IPR013120">
    <property type="entry name" value="FAR_NAD-bd"/>
</dbReference>
<dbReference type="InterPro" id="IPR000873">
    <property type="entry name" value="AMP-dep_synth/lig_dom"/>
</dbReference>
<sequence length="1175" mass="127295">MANGPQPGYLDPDDRMERRTAHLRAHDPQVRDATPLPAIDEAIRRPGITLARTMATVMDAYADRPALAERARELVRDPETGRAEHRLLPRFDALTYAELWSRVGALAAELHHAPHHPLRAGEFVAVLGFTGIDYATIDLACARTGAVCVPLQNSATADRLLPIMTETAPRVLAAGSELLDTAVDLALRTDSVRRLVVFDHRPDADDDRERFEAARQRLADAGGRVVVEALAEVVDRGRGLAPAPEFEDGDPDRLALLIYTSGSTGAPKGAMYTDRLVARLWQGFWPRETGLPLIGFGYLPMSHLAGRAMLFATLGSGGTTCFTARSDQSTLFEDLELARPTDLLLVPRVCDTLLQRYRAEIDRRTAEGGDPAALDAEVKRELRETFLGGRLLWVGCGSAPLSDEMAAFVESCVDLPLHDGYGSTEAGGVLGDHRLMRPPVRDYKLVDVPELGYFRTDLPHPRGELLLLTDALVPGYYRRPEVMAGLLDEDGYYRTGDIMAETGPDQLVYVDRRNNVLKLSQGEFVAVSHLEAVFASSPLVRQIFVHGSSERAYLLAVVVPVPEAVEQAGGDLDELKALIAASLQRTAKEAGLNSYEIPRDFLVETEPFSTANGLLSDIRKLLRPRLKDHYGERLEGLYTELAERESDELRALRGAGRDQPVVDTVVRAARALLGCPTRPTARFTDLGGDSLSALSFSRLLGEIFGVEVPVSVVISPANDLRRLAEHIERALSSDARRPSPAAVHGAAATEVRAGDLTLDAFVDAATLAAAPTLPHVEGPARTVLLTGASGYLGRFLCLAWLERLAATGGTLVCVVRGADAAAARERLHDTFDSGDPELLAHFEKLAEGRLEVLAGDIGEPDLGLDGPTWHRLARDVDLIVHPAALVNHVLPYEELFGPNVVGTAELIRMALTGRVKRFTYLSTVGVITAQTSSPDESADIRVTSPVRRLDDGYASGYATSKWAGEVLLREAHDLCGLPVATFRSDMILAHSRWGGQLNVPDLFTRLLLSVVATGIAPGSFYRGGPDGGHVPAHYDGLPADFTAEAVTALGERATEGHHTYNVLNPHDDGVSLDTFVDWLADAGHPVRRIDDYDAWLARFETAMRSLPERQRQHSLLPLLHAFAAPAEPVAGSGLPADRFRAAVRAAGVGPDADIPHVSAALIHKYAADLRALKLI</sequence>
<dbReference type="SMART" id="SM00823">
    <property type="entry name" value="PKS_PP"/>
    <property type="match status" value="1"/>
</dbReference>
<comment type="cofactor">
    <cofactor evidence="5">
        <name>pantetheine 4'-phosphate</name>
        <dbReference type="ChEBI" id="CHEBI:47942"/>
    </cofactor>
    <text evidence="5">Binds 1 phosphopantetheine covalently.</text>
</comment>
<comment type="catalytic activity">
    <reaction evidence="5">
        <text>a carboxylate + ATP + NADPH + H(+) = an aldehyde + AMP + diphosphate + NADP(+)</text>
        <dbReference type="Rhea" id="RHEA:50916"/>
        <dbReference type="ChEBI" id="CHEBI:15378"/>
        <dbReference type="ChEBI" id="CHEBI:17478"/>
        <dbReference type="ChEBI" id="CHEBI:29067"/>
        <dbReference type="ChEBI" id="CHEBI:30616"/>
        <dbReference type="ChEBI" id="CHEBI:33019"/>
        <dbReference type="ChEBI" id="CHEBI:57783"/>
        <dbReference type="ChEBI" id="CHEBI:58349"/>
        <dbReference type="ChEBI" id="CHEBI:456215"/>
    </reaction>
</comment>
<keyword evidence="5" id="KW-0560">Oxidoreductase</keyword>
<dbReference type="NCBIfam" id="NF041592">
    <property type="entry name" value="carboxyl_red"/>
    <property type="match status" value="1"/>
</dbReference>
<dbReference type="GO" id="GO:0004467">
    <property type="term" value="F:long-chain fatty acid-CoA ligase activity"/>
    <property type="evidence" value="ECO:0007669"/>
    <property type="project" value="TreeGrafter"/>
</dbReference>
<dbReference type="PROSITE" id="PS50075">
    <property type="entry name" value="CARRIER"/>
    <property type="match status" value="1"/>
</dbReference>
<dbReference type="InterPro" id="IPR020806">
    <property type="entry name" value="PKS_PP-bd"/>
</dbReference>
<dbReference type="Pfam" id="PF00501">
    <property type="entry name" value="AMP-binding"/>
    <property type="match status" value="1"/>
</dbReference>
<dbReference type="Pfam" id="PF07993">
    <property type="entry name" value="NAD_binding_4"/>
    <property type="match status" value="1"/>
</dbReference>
<dbReference type="InterPro" id="IPR010080">
    <property type="entry name" value="Thioester_reductase-like_dom"/>
</dbReference>
<dbReference type="SUPFAM" id="SSF47336">
    <property type="entry name" value="ACP-like"/>
    <property type="match status" value="1"/>
</dbReference>
<keyword evidence="3 5" id="KW-0547">Nucleotide-binding</keyword>
<accession>A0A3Q9KMK0</accession>
<feature type="domain" description="Carrier" evidence="6">
    <location>
        <begin position="656"/>
        <end position="731"/>
    </location>
</feature>
<dbReference type="GO" id="GO:0050661">
    <property type="term" value="F:NADP binding"/>
    <property type="evidence" value="ECO:0007669"/>
    <property type="project" value="UniProtKB-UniRule"/>
</dbReference>
<dbReference type="PANTHER" id="PTHR43272">
    <property type="entry name" value="LONG-CHAIN-FATTY-ACID--COA LIGASE"/>
    <property type="match status" value="1"/>
</dbReference>
<feature type="binding site" evidence="5">
    <location>
        <position position="424"/>
    </location>
    <ligand>
        <name>AMP</name>
        <dbReference type="ChEBI" id="CHEBI:456215"/>
    </ligand>
</feature>
<keyword evidence="4 5" id="KW-0067">ATP-binding</keyword>
<reference evidence="7 9" key="2">
    <citation type="submission" date="2018-12" db="EMBL/GenBank/DDBJ databases">
        <title>Streptomyces griseoviridis F1-27 complete genome.</title>
        <authorList>
            <person name="Mariita R.M."/>
            <person name="Sello J.K."/>
        </authorList>
    </citation>
    <scope>NUCLEOTIDE SEQUENCE [LARGE SCALE GENOMIC DNA]</scope>
    <source>
        <strain evidence="7 9">F1-27</strain>
    </source>
</reference>
<evidence type="ECO:0000259" key="6">
    <source>
        <dbReference type="PROSITE" id="PS50075"/>
    </source>
</evidence>
<feature type="binding site" evidence="5">
    <location>
        <position position="922"/>
    </location>
    <ligand>
        <name>NADP(+)</name>
        <dbReference type="ChEBI" id="CHEBI:58349"/>
    </ligand>
</feature>
<dbReference type="InterPro" id="IPR046407">
    <property type="entry name" value="CAR"/>
</dbReference>
<dbReference type="EMBL" id="CP029078">
    <property type="protein sequence ID" value="QCN88871.1"/>
    <property type="molecule type" value="Genomic_DNA"/>
</dbReference>
<feature type="binding site" evidence="5">
    <location>
        <position position="816"/>
    </location>
    <ligand>
        <name>NADP(+)</name>
        <dbReference type="ChEBI" id="CHEBI:58349"/>
    </ligand>
</feature>
<feature type="binding site" evidence="5">
    <location>
        <position position="957"/>
    </location>
    <ligand>
        <name>NADP(+)</name>
        <dbReference type="ChEBI" id="CHEBI:58349"/>
    </ligand>
</feature>
<dbReference type="GO" id="GO:0031177">
    <property type="term" value="F:phosphopantetheine binding"/>
    <property type="evidence" value="ECO:0007669"/>
    <property type="project" value="UniProtKB-UniRule"/>
</dbReference>
<evidence type="ECO:0000313" key="7">
    <source>
        <dbReference type="EMBL" id="AZS84270.1"/>
    </source>
</evidence>
<dbReference type="HAMAP" id="MF_02247">
    <property type="entry name" value="Carbox_acid_reduct"/>
    <property type="match status" value="1"/>
</dbReference>
<protein>
    <recommendedName>
        <fullName evidence="5">Carboxylic acid reductase</fullName>
        <shortName evidence="5">CAR</shortName>
        <ecNumber evidence="5">1.2.1.-</ecNumber>
    </recommendedName>
    <alternativeName>
        <fullName evidence="5">ATP/NADPH-dependent carboxylic acid reductase</fullName>
    </alternativeName>
</protein>
<dbReference type="InterPro" id="IPR036291">
    <property type="entry name" value="NAD(P)-bd_dom_sf"/>
</dbReference>
<keyword evidence="2 5" id="KW-0597">Phosphoprotein</keyword>
<gene>
    <name evidence="5" type="primary">car</name>
    <name evidence="8" type="ORF">DDJ31_31120</name>
    <name evidence="7" type="ORF">ELQ87_08220</name>
</gene>
<organism evidence="7 9">
    <name type="scientific">Streptomyces griseoviridis</name>
    <dbReference type="NCBI Taxonomy" id="45398"/>
    <lineage>
        <taxon>Bacteria</taxon>
        <taxon>Bacillati</taxon>
        <taxon>Actinomycetota</taxon>
        <taxon>Actinomycetes</taxon>
        <taxon>Kitasatosporales</taxon>
        <taxon>Streptomycetaceae</taxon>
        <taxon>Streptomyces</taxon>
    </lineage>
</organism>
<keyword evidence="10" id="KW-1185">Reference proteome</keyword>
<dbReference type="SUPFAM" id="SSF51735">
    <property type="entry name" value="NAD(P)-binding Rossmann-fold domains"/>
    <property type="match status" value="1"/>
</dbReference>
<dbReference type="EC" id="1.2.1.-" evidence="5"/>
<comment type="domain">
    <text evidence="5">The N-terminal domain likely catalyzes substrate activation by formation of an initial acyl-AMP intermediate, the central region contains the phosphopantetheine attachment site, and the C-terminal domain catalyzes the reduction by NADPH of the intermediate thioester formed from the attack of the phosphopantetheine thiol at the carbonyl carbon of acyl-AMP.</text>
</comment>
<evidence type="ECO:0000313" key="10">
    <source>
        <dbReference type="Proteomes" id="UP000501753"/>
    </source>
</evidence>
<dbReference type="KEGG" id="sgd:ELQ87_08220"/>
<feature type="binding site" evidence="5">
    <location>
        <begin position="419"/>
        <end position="420"/>
    </location>
    <ligand>
        <name>AMP</name>
        <dbReference type="ChEBI" id="CHEBI:456215"/>
    </ligand>
</feature>
<dbReference type="NCBIfam" id="TIGR01746">
    <property type="entry name" value="Thioester-redct"/>
    <property type="match status" value="1"/>
</dbReference>
<dbReference type="GO" id="GO:0016020">
    <property type="term" value="C:membrane"/>
    <property type="evidence" value="ECO:0007669"/>
    <property type="project" value="TreeGrafter"/>
</dbReference>
<dbReference type="Proteomes" id="UP000271291">
    <property type="component" value="Chromosome"/>
</dbReference>
<keyword evidence="5" id="KW-0521">NADP</keyword>
<comment type="similarity">
    <text evidence="5">Belongs to the ATP-dependent AMP-binding enzyme family. Carboxylic acid reductase subfamily.</text>
</comment>
<feature type="modified residue" description="O-(pantetheine 4'-phosphoryl)serine" evidence="5">
    <location>
        <position position="690"/>
    </location>
</feature>
<dbReference type="InterPro" id="IPR020845">
    <property type="entry name" value="AMP-binding_CS"/>
</dbReference>
<feature type="binding site" evidence="5">
    <location>
        <position position="398"/>
    </location>
    <ligand>
        <name>AMP</name>
        <dbReference type="ChEBI" id="CHEBI:456215"/>
    </ligand>
</feature>
<feature type="binding site" evidence="5">
    <location>
        <position position="984"/>
    </location>
    <ligand>
        <name>NADP(+)</name>
        <dbReference type="ChEBI" id="CHEBI:58349"/>
    </ligand>
</feature>
<feature type="binding site" evidence="5">
    <location>
        <position position="620"/>
    </location>
    <ligand>
        <name>AMP</name>
        <dbReference type="ChEBI" id="CHEBI:456215"/>
    </ligand>
</feature>
<dbReference type="InterPro" id="IPR036736">
    <property type="entry name" value="ACP-like_sf"/>
</dbReference>
<feature type="binding site" evidence="5">
    <location>
        <begin position="882"/>
        <end position="884"/>
    </location>
    <ligand>
        <name>NADP(+)</name>
        <dbReference type="ChEBI" id="CHEBI:58349"/>
    </ligand>
</feature>
<dbReference type="OrthoDB" id="2472181at2"/>
<dbReference type="CDD" id="cd17632">
    <property type="entry name" value="AFD_CAR-like"/>
    <property type="match status" value="1"/>
</dbReference>
<proteinExistence type="inferred from homology"/>
<dbReference type="Proteomes" id="UP000501753">
    <property type="component" value="Chromosome"/>
</dbReference>
<dbReference type="GO" id="GO:0017000">
    <property type="term" value="P:antibiotic biosynthetic process"/>
    <property type="evidence" value="ECO:0007669"/>
    <property type="project" value="UniProtKB-ARBA"/>
</dbReference>
<evidence type="ECO:0000256" key="3">
    <source>
        <dbReference type="ARBA" id="ARBA00022741"/>
    </source>
</evidence>
<dbReference type="PANTHER" id="PTHR43272:SF33">
    <property type="entry name" value="AMP-BINDING DOMAIN-CONTAINING PROTEIN-RELATED"/>
    <property type="match status" value="1"/>
</dbReference>
<feature type="binding site" evidence="5">
    <location>
        <position position="303"/>
    </location>
    <ligand>
        <name>AMP</name>
        <dbReference type="ChEBI" id="CHEBI:456215"/>
    </ligand>
</feature>
<evidence type="ECO:0000256" key="4">
    <source>
        <dbReference type="ARBA" id="ARBA00022840"/>
    </source>
</evidence>
<dbReference type="GO" id="GO:0016620">
    <property type="term" value="F:oxidoreductase activity, acting on the aldehyde or oxo group of donors, NAD or NADP as acceptor"/>
    <property type="evidence" value="ECO:0007669"/>
    <property type="project" value="UniProtKB-UniRule"/>
</dbReference>
<dbReference type="RefSeq" id="WP_127177175.1">
    <property type="nucleotide sequence ID" value="NZ_CP029078.1"/>
</dbReference>
<dbReference type="InterPro" id="IPR042099">
    <property type="entry name" value="ANL_N_sf"/>
</dbReference>
<dbReference type="Gene3D" id="1.10.1200.10">
    <property type="entry name" value="ACP-like"/>
    <property type="match status" value="1"/>
</dbReference>
<dbReference type="AlphaFoldDB" id="A0A3Q9KMK0"/>
<dbReference type="PROSITE" id="PS00455">
    <property type="entry name" value="AMP_BINDING"/>
    <property type="match status" value="1"/>
</dbReference>
<dbReference type="GO" id="GO:0005524">
    <property type="term" value="F:ATP binding"/>
    <property type="evidence" value="ECO:0007669"/>
    <property type="project" value="UniProtKB-UniRule"/>
</dbReference>
<dbReference type="Pfam" id="PF00550">
    <property type="entry name" value="PP-binding"/>
    <property type="match status" value="1"/>
</dbReference>
<dbReference type="InterPro" id="IPR009081">
    <property type="entry name" value="PP-bd_ACP"/>
</dbReference>
<feature type="binding site" evidence="5">
    <location>
        <position position="518"/>
    </location>
    <ligand>
        <name>AMP</name>
        <dbReference type="ChEBI" id="CHEBI:456215"/>
    </ligand>
</feature>
<comment type="caution">
    <text evidence="5">Lacks conserved residue(s) required for the propagation of feature annotation.</text>
</comment>
<evidence type="ECO:0000256" key="1">
    <source>
        <dbReference type="ARBA" id="ARBA00022450"/>
    </source>
</evidence>
<evidence type="ECO:0000256" key="5">
    <source>
        <dbReference type="HAMAP-Rule" id="MF_02247"/>
    </source>
</evidence>
<reference evidence="8 10" key="1">
    <citation type="submission" date="2018-04" db="EMBL/GenBank/DDBJ databases">
        <title>Complete genome sequences of Streptomyces griseoviridis K61 and characterization of antagonistic properties of biological control agents.</title>
        <authorList>
            <person name="Mariita R.M."/>
            <person name="Sello J.K."/>
        </authorList>
    </citation>
    <scope>NUCLEOTIDE SEQUENCE [LARGE SCALE GENOMIC DNA]</scope>
    <source>
        <strain evidence="8 10">K61</strain>
    </source>
</reference>
<keyword evidence="1 5" id="KW-0596">Phosphopantetheine</keyword>
<feature type="binding site" evidence="5">
    <location>
        <position position="497"/>
    </location>
    <ligand>
        <name>AMP</name>
        <dbReference type="ChEBI" id="CHEBI:456215"/>
    </ligand>
</feature>
<dbReference type="Gene3D" id="3.40.50.720">
    <property type="entry name" value="NAD(P)-binding Rossmann-like Domain"/>
    <property type="match status" value="1"/>
</dbReference>
<dbReference type="CDD" id="cd05235">
    <property type="entry name" value="SDR_e1"/>
    <property type="match status" value="1"/>
</dbReference>
<dbReference type="Gene3D" id="3.40.50.12780">
    <property type="entry name" value="N-terminal domain of ligase-like"/>
    <property type="match status" value="1"/>
</dbReference>
<name>A0A3Q9KMK0_STRGD</name>
<evidence type="ECO:0000313" key="8">
    <source>
        <dbReference type="EMBL" id="QCN88871.1"/>
    </source>
</evidence>